<dbReference type="Proteomes" id="UP000078227">
    <property type="component" value="Chromosome"/>
</dbReference>
<protein>
    <submittedName>
        <fullName evidence="2">RHS domain-containing protein</fullName>
    </submittedName>
</protein>
<sequence length="67" mass="7618">MVGETGDRDPEAAVQYIYTENSYEPLARVDSRQQYAEIYWYHSEINGLPQSVTDSNGDIVWRGAFSA</sequence>
<reference evidence="2 3" key="1">
    <citation type="submission" date="2021-03" db="EMBL/GenBank/DDBJ databases">
        <authorList>
            <person name="Li Y."/>
            <person name="Li S."/>
            <person name="Chen M."/>
            <person name="Peng G."/>
            <person name="Tan Z."/>
            <person name="An Q."/>
        </authorList>
    </citation>
    <scope>NUCLEOTIDE SEQUENCE [LARGE SCALE GENOMIC DNA]</scope>
    <source>
        <strain evidence="2 3">Ola 51</strain>
    </source>
</reference>
<dbReference type="EMBL" id="CP014007">
    <property type="protein sequence ID" value="ANI80822.1"/>
    <property type="molecule type" value="Genomic_DNA"/>
</dbReference>
<organism evidence="2 3">
    <name type="scientific">Kosakonia oryzae</name>
    <dbReference type="NCBI Taxonomy" id="497725"/>
    <lineage>
        <taxon>Bacteria</taxon>
        <taxon>Pseudomonadati</taxon>
        <taxon>Pseudomonadota</taxon>
        <taxon>Gammaproteobacteria</taxon>
        <taxon>Enterobacterales</taxon>
        <taxon>Enterobacteriaceae</taxon>
        <taxon>Kosakonia</taxon>
    </lineage>
</organism>
<name>A0ABM6BR71_9ENTR</name>
<evidence type="ECO:0000259" key="1">
    <source>
        <dbReference type="Pfam" id="PF03527"/>
    </source>
</evidence>
<feature type="domain" description="RHS protein conserved region" evidence="1">
    <location>
        <begin position="38"/>
        <end position="64"/>
    </location>
</feature>
<gene>
    <name evidence="2" type="ORF">AWR26_01195</name>
</gene>
<dbReference type="InterPro" id="IPR001826">
    <property type="entry name" value="RHS"/>
</dbReference>
<accession>A0ABM6BR71</accession>
<evidence type="ECO:0000313" key="3">
    <source>
        <dbReference type="Proteomes" id="UP000078227"/>
    </source>
</evidence>
<dbReference type="Pfam" id="PF03527">
    <property type="entry name" value="RHS"/>
    <property type="match status" value="1"/>
</dbReference>
<keyword evidence="3" id="KW-1185">Reference proteome</keyword>
<evidence type="ECO:0000313" key="2">
    <source>
        <dbReference type="EMBL" id="ANI80822.1"/>
    </source>
</evidence>
<proteinExistence type="predicted"/>